<dbReference type="Pfam" id="PF15937">
    <property type="entry name" value="PrlF_antitoxin"/>
    <property type="match status" value="1"/>
</dbReference>
<feature type="domain" description="SpoVT-AbrB" evidence="1">
    <location>
        <begin position="11"/>
        <end position="57"/>
    </location>
</feature>
<protein>
    <submittedName>
        <fullName evidence="2">HtaR suppressor protein homolog</fullName>
    </submittedName>
</protein>
<dbReference type="SUPFAM" id="SSF89447">
    <property type="entry name" value="AbrB/MazE/MraZ-like"/>
    <property type="match status" value="1"/>
</dbReference>
<keyword evidence="3" id="KW-1185">Reference proteome</keyword>
<dbReference type="SMART" id="SM00966">
    <property type="entry name" value="SpoVT_AbrB"/>
    <property type="match status" value="1"/>
</dbReference>
<dbReference type="GO" id="GO:0097351">
    <property type="term" value="F:toxin sequestering activity"/>
    <property type="evidence" value="ECO:0007669"/>
    <property type="project" value="InterPro"/>
</dbReference>
<name>A0A1Z4V262_9CYAN</name>
<dbReference type="Proteomes" id="UP000218702">
    <property type="component" value="Chromosome"/>
</dbReference>
<dbReference type="EMBL" id="AP018316">
    <property type="protein sequence ID" value="BAZ85621.1"/>
    <property type="molecule type" value="Genomic_DNA"/>
</dbReference>
<evidence type="ECO:0000313" key="2">
    <source>
        <dbReference type="EMBL" id="BAZ85621.1"/>
    </source>
</evidence>
<organism evidence="2 3">
    <name type="scientific">Dolichospermum compactum NIES-806</name>
    <dbReference type="NCBI Taxonomy" id="1973481"/>
    <lineage>
        <taxon>Bacteria</taxon>
        <taxon>Bacillati</taxon>
        <taxon>Cyanobacteriota</taxon>
        <taxon>Cyanophyceae</taxon>
        <taxon>Nostocales</taxon>
        <taxon>Aphanizomenonaceae</taxon>
        <taxon>Dolichospermum</taxon>
        <taxon>Dolichospermum compactum</taxon>
    </lineage>
</organism>
<dbReference type="InterPro" id="IPR037914">
    <property type="entry name" value="SpoVT-AbrB_sf"/>
</dbReference>
<dbReference type="GO" id="GO:0003700">
    <property type="term" value="F:DNA-binding transcription factor activity"/>
    <property type="evidence" value="ECO:0007669"/>
    <property type="project" value="InterPro"/>
</dbReference>
<gene>
    <name evidence="2" type="ORF">NIES806_18250</name>
</gene>
<sequence>MFVKPIPSSESTLTDRYQTTIPEPVRKALGLGKRDKIRYVIQPDGKVIISRADQKEEDPILGEFLNFIAQDMQKNPQHIQPIKPDLVTRIQSSVVDVDVDLDAPLSDEDE</sequence>
<accession>A0A1Z4V262</accession>
<dbReference type="OrthoDB" id="426345at2"/>
<dbReference type="KEGG" id="dcm:NIES806_18250"/>
<dbReference type="NCBIfam" id="NF007429">
    <property type="entry name" value="PRK09974.1"/>
    <property type="match status" value="1"/>
</dbReference>
<dbReference type="InterPro" id="IPR031848">
    <property type="entry name" value="PrlF_antitoxin"/>
</dbReference>
<dbReference type="Gene3D" id="2.10.260.10">
    <property type="match status" value="1"/>
</dbReference>
<dbReference type="GO" id="GO:0001558">
    <property type="term" value="P:regulation of cell growth"/>
    <property type="evidence" value="ECO:0007669"/>
    <property type="project" value="InterPro"/>
</dbReference>
<evidence type="ECO:0000313" key="3">
    <source>
        <dbReference type="Proteomes" id="UP000218702"/>
    </source>
</evidence>
<dbReference type="InterPro" id="IPR007159">
    <property type="entry name" value="SpoVT-AbrB_dom"/>
</dbReference>
<reference evidence="2 3" key="1">
    <citation type="submission" date="2017-06" db="EMBL/GenBank/DDBJ databases">
        <title>Genome sequencing of cyanobaciteial culture collection at National Institute for Environmental Studies (NIES).</title>
        <authorList>
            <person name="Hirose Y."/>
            <person name="Shimura Y."/>
            <person name="Fujisawa T."/>
            <person name="Nakamura Y."/>
            <person name="Kawachi M."/>
        </authorList>
    </citation>
    <scope>NUCLEOTIDE SEQUENCE [LARGE SCALE GENOMIC DNA]</scope>
    <source>
        <strain evidence="2 3">NIES-806</strain>
    </source>
</reference>
<dbReference type="GO" id="GO:0003677">
    <property type="term" value="F:DNA binding"/>
    <property type="evidence" value="ECO:0007669"/>
    <property type="project" value="InterPro"/>
</dbReference>
<dbReference type="RefSeq" id="WP_096666542.1">
    <property type="nucleotide sequence ID" value="NZ_AP018316.1"/>
</dbReference>
<evidence type="ECO:0000259" key="1">
    <source>
        <dbReference type="SMART" id="SM00966"/>
    </source>
</evidence>
<dbReference type="AlphaFoldDB" id="A0A1Z4V262"/>
<proteinExistence type="predicted"/>